<reference evidence="1" key="1">
    <citation type="submission" date="2014-05" db="EMBL/GenBank/DDBJ databases">
        <authorList>
            <person name="Chronopoulou M."/>
        </authorList>
    </citation>
    <scope>NUCLEOTIDE SEQUENCE</scope>
    <source>
        <tissue evidence="1">Whole organism</tissue>
    </source>
</reference>
<evidence type="ECO:0000313" key="1">
    <source>
        <dbReference type="EMBL" id="CDW43077.1"/>
    </source>
</evidence>
<proteinExistence type="predicted"/>
<name>A0A0K2UYY2_LEPSM</name>
<sequence length="41" mass="4755">FIDDNFDENCSGLIHLYTFKFNIFLDLDRSGHYLFSLVPGA</sequence>
<feature type="non-terminal residue" evidence="1">
    <location>
        <position position="1"/>
    </location>
</feature>
<accession>A0A0K2UYY2</accession>
<protein>
    <submittedName>
        <fullName evidence="1">Uncharacterized protein</fullName>
    </submittedName>
</protein>
<dbReference type="AlphaFoldDB" id="A0A0K2UYY2"/>
<organism evidence="1">
    <name type="scientific">Lepeophtheirus salmonis</name>
    <name type="common">Salmon louse</name>
    <name type="synonym">Caligus salmonis</name>
    <dbReference type="NCBI Taxonomy" id="72036"/>
    <lineage>
        <taxon>Eukaryota</taxon>
        <taxon>Metazoa</taxon>
        <taxon>Ecdysozoa</taxon>
        <taxon>Arthropoda</taxon>
        <taxon>Crustacea</taxon>
        <taxon>Multicrustacea</taxon>
        <taxon>Hexanauplia</taxon>
        <taxon>Copepoda</taxon>
        <taxon>Siphonostomatoida</taxon>
        <taxon>Caligidae</taxon>
        <taxon>Lepeophtheirus</taxon>
    </lineage>
</organism>
<dbReference type="EMBL" id="HACA01025716">
    <property type="protein sequence ID" value="CDW43077.1"/>
    <property type="molecule type" value="Transcribed_RNA"/>
</dbReference>